<sequence length="1614" mass="171147">MRSSAPRSDPSRPLAPSPSRPRRALRRALRRQLGLVAGAALAVGGLAVVTGPPAAAAAPAPDLLITEINVNSANAPASDGASLDAWEFVEVHNTTGAAIDLAAADVDVVYLSGTTPKTLTYPDGTVVPAGGTVVLWAKNSRYRDGTAAALTEAQFRAHYEALGVTGDYTLVTLTGQDGLANGGTSMWLTRAGVELSRATWVADDVATDQTVTYRPAGVAGSTELAVLGRAQAPTPGAVTPEQSVPPTTEEPEEPEGPSVPEQGPAPANDPDLDAPVLQVTEVAPDTANVGGADAYEFIEVYNASDEPVDFDDFAVSYLYTDANETTLSSTLWPAVPADPVIEPGRTLVLWIKNGQNGALSAADFNAHFGARLTAGVDLVEIASGGMSNGGLRGIQVATNTGHDVSRAYYLDDADTVADQPLQYRWESGTKQTKLGPDVATPGYADPAQVPAGLVATPDDTTGPQVTDLTGSTDAPDTDGLAVDLEVTDDHLVRTVELTIETDVDAPAGRYLRFDAPDRYTYAVPEVDLYGKRWVEYTVRASDGRNETTLGPVRVDLVDGEPSPVRLNLEEGAFVGGETRLAATTDGDPAALELAVDGEPVEPVVPALEAGPVFAFEATNTDAFFRNGVRMGDDVLTVFDEGFYERIETVTATVPVERVVRGEPVTVGIYAGTKAWPQPDPNENNDDFSAMNLRLALPDGRVLRPTSCAGAGEGQAETVRPCPADPSVRIGLTDATQVYFTATFDVPDDAFDSLAHAWDTTAVADGEHVVTATAGDLSATRTVVVDNTAPEVAPTVEDGRRYRGEVTLDAAVTDAGSGVAADAVAATLDGESVELPHVVRSVELAPGEHTLVVTARDRVGNATSRTVVFTTADEQPTTTLDSPADGGTATTGAVRLTATAETPEGDAVTMAFRRGHTFDPADAEVTTYEGTTGDAADTAREGRTALAGDDLAAVADADGVVHEVSSDTALPYQLFTVAVPDSATGAGATARVRWSGSANAGAKVLLHVQDAASGEWEEVARRVTTDDGAFTLEATVPTAGHVADGELTVLVQHSEGFAGEVRSTRDDDPAPYHPDATPRGDYDFTIGWQSDTQYYNETQDYYKHQVAINEFLLDQRDELNLQYVVHTGDIVNVARERYQWENADAAYRPLDEAGLPYGVLAGNHDVSGAEEDYTEYGEWFGEERFAGNPWYGGSHLDNRGHYDLVSANGVDLLMLYMGWGPDDEQIDWMNEVIAQYPERKVWVNLHEFMLTTGGLGPIPQRIMDEVVAPNPNVFAVSSGHYHDAFTRTDEFDDDGDGVADRTVYSMLFDYQGLPEGGLGYLRLLHFDNEGGRIVVRTYSPSLDDFDSDDPSLAPEHQELEIPYAAAGLTSAAKTLATDSFRADVLTSEEIAVERDVPSGESRTVTWDVGAGEHGWYVETTGPFGGVDVSPVRTVQVAGAPAPTPGSPRVTGALRVGSTAVAQPGRWPAGTTLTYQWRANGTPVAGAEGRRLRLTPALAGKRLRVWVTGRTSGSAASTAASAPRTVQPGRLVVRRPTITGQARVGATVRVVTGRWGPAPVRLTVRWFLDGRRVRLADGDTLRLRPVHRGGRLTVRVTGTRPGYAPRTTSRSAGRVR</sequence>
<dbReference type="InterPro" id="IPR029052">
    <property type="entry name" value="Metallo-depent_PP-like"/>
</dbReference>
<dbReference type="PANTHER" id="PTHR43143">
    <property type="entry name" value="METALLOPHOSPHOESTERASE, CALCINEURIN SUPERFAMILY"/>
    <property type="match status" value="1"/>
</dbReference>
<dbReference type="InterPro" id="IPR004843">
    <property type="entry name" value="Calcineurin-like_PHP"/>
</dbReference>
<dbReference type="Pfam" id="PF00932">
    <property type="entry name" value="LTD"/>
    <property type="match status" value="1"/>
</dbReference>
<gene>
    <name evidence="3" type="ORF">GCM10023340_17570</name>
</gene>
<evidence type="ECO:0000259" key="2">
    <source>
        <dbReference type="PROSITE" id="PS51841"/>
    </source>
</evidence>
<feature type="compositionally biased region" description="Low complexity" evidence="1">
    <location>
        <begin position="256"/>
        <end position="272"/>
    </location>
</feature>
<dbReference type="PIRSF" id="PIRSF036444">
    <property type="entry name" value="Pesterase_YvnB"/>
    <property type="match status" value="1"/>
</dbReference>
<feature type="compositionally biased region" description="Polar residues" evidence="1">
    <location>
        <begin position="1604"/>
        <end position="1614"/>
    </location>
</feature>
<comment type="caution">
    <text evidence="3">The sequence shown here is derived from an EMBL/GenBank/DDBJ whole genome shotgun (WGS) entry which is preliminary data.</text>
</comment>
<dbReference type="InterPro" id="IPR011401">
    <property type="entry name" value="Pesterase_YvnB"/>
</dbReference>
<evidence type="ECO:0000313" key="4">
    <source>
        <dbReference type="Proteomes" id="UP001500221"/>
    </source>
</evidence>
<feature type="compositionally biased region" description="Low complexity" evidence="1">
    <location>
        <begin position="1"/>
        <end position="12"/>
    </location>
</feature>
<dbReference type="Gene3D" id="2.60.40.2700">
    <property type="match status" value="2"/>
</dbReference>
<evidence type="ECO:0000313" key="3">
    <source>
        <dbReference type="EMBL" id="GAA5146533.1"/>
    </source>
</evidence>
<dbReference type="InterPro" id="IPR051918">
    <property type="entry name" value="STPP_CPPED1"/>
</dbReference>
<name>A0ABP9PH68_9ACTN</name>
<dbReference type="InterPro" id="IPR001322">
    <property type="entry name" value="Lamin_tail_dom"/>
</dbReference>
<evidence type="ECO:0000256" key="1">
    <source>
        <dbReference type="SAM" id="MobiDB-lite"/>
    </source>
</evidence>
<dbReference type="Proteomes" id="UP001500221">
    <property type="component" value="Unassembled WGS sequence"/>
</dbReference>
<feature type="domain" description="LTD" evidence="2">
    <location>
        <begin position="258"/>
        <end position="406"/>
    </location>
</feature>
<dbReference type="Pfam" id="PF00149">
    <property type="entry name" value="Metallophos"/>
    <property type="match status" value="1"/>
</dbReference>
<accession>A0ABP9PH68</accession>
<reference evidence="4" key="1">
    <citation type="journal article" date="2019" name="Int. J. Syst. Evol. Microbiol.">
        <title>The Global Catalogue of Microorganisms (GCM) 10K type strain sequencing project: providing services to taxonomists for standard genome sequencing and annotation.</title>
        <authorList>
            <consortium name="The Broad Institute Genomics Platform"/>
            <consortium name="The Broad Institute Genome Sequencing Center for Infectious Disease"/>
            <person name="Wu L."/>
            <person name="Ma J."/>
        </authorList>
    </citation>
    <scope>NUCLEOTIDE SEQUENCE [LARGE SCALE GENOMIC DNA]</scope>
    <source>
        <strain evidence="4">JCM 18459</strain>
    </source>
</reference>
<feature type="region of interest" description="Disordered" evidence="1">
    <location>
        <begin position="1594"/>
        <end position="1614"/>
    </location>
</feature>
<protein>
    <submittedName>
        <fullName evidence="3">Lamin tail domain-containing protein</fullName>
    </submittedName>
</protein>
<proteinExistence type="predicted"/>
<organism evidence="3 4">
    <name type="scientific">Nocardioides marinquilinus</name>
    <dbReference type="NCBI Taxonomy" id="1210400"/>
    <lineage>
        <taxon>Bacteria</taxon>
        <taxon>Bacillati</taxon>
        <taxon>Actinomycetota</taxon>
        <taxon>Actinomycetes</taxon>
        <taxon>Propionibacteriales</taxon>
        <taxon>Nocardioidaceae</taxon>
        <taxon>Nocardioides</taxon>
    </lineage>
</organism>
<dbReference type="SUPFAM" id="SSF56300">
    <property type="entry name" value="Metallo-dependent phosphatases"/>
    <property type="match status" value="1"/>
</dbReference>
<feature type="domain" description="LTD" evidence="2">
    <location>
        <begin position="50"/>
        <end position="215"/>
    </location>
</feature>
<keyword evidence="4" id="KW-1185">Reference proteome</keyword>
<dbReference type="EMBL" id="BAABKG010000002">
    <property type="protein sequence ID" value="GAA5146533.1"/>
    <property type="molecule type" value="Genomic_DNA"/>
</dbReference>
<feature type="region of interest" description="Disordered" evidence="1">
    <location>
        <begin position="1"/>
        <end position="23"/>
    </location>
</feature>
<dbReference type="PANTHER" id="PTHR43143:SF5">
    <property type="entry name" value="SECRETED PROTEIN"/>
    <property type="match status" value="1"/>
</dbReference>
<dbReference type="Gene3D" id="3.60.21.10">
    <property type="match status" value="1"/>
</dbReference>
<dbReference type="PROSITE" id="PS51841">
    <property type="entry name" value="LTD"/>
    <property type="match status" value="2"/>
</dbReference>
<feature type="region of interest" description="Disordered" evidence="1">
    <location>
        <begin position="233"/>
        <end position="272"/>
    </location>
</feature>